<dbReference type="AlphaFoldDB" id="A0A081K9J6"/>
<evidence type="ECO:0008006" key="4">
    <source>
        <dbReference type="Google" id="ProtNLM"/>
    </source>
</evidence>
<dbReference type="Proteomes" id="UP000027997">
    <property type="component" value="Unassembled WGS sequence"/>
</dbReference>
<evidence type="ECO:0000256" key="1">
    <source>
        <dbReference type="SAM" id="MobiDB-lite"/>
    </source>
</evidence>
<dbReference type="InterPro" id="IPR012434">
    <property type="entry name" value="DUF1631"/>
</dbReference>
<sequence length="647" mass="74075">MSAQSSNIIPLSRSGDDKPPQCSLFSELNQLVQAIIYPEAEKLIPALSSQLEAHLEEINNDQDIMRWVDIKNRLKKSESSIKKCFINNLTNIENEHSKQNEGALTLELLDNAELDHKLLWFSATKHFESSNNSERICRIKLCLESKYPLHEGTYPAMPERICESFSSAIESLHPDHDIEQQLFVWFACHLKKPADELWLKVDQLLIDKGLKPKQLSPPEILERNSSSSTDQKLVSIPQSYKSRQPAVHQDPYPEMESPQFLDAFADKLVSRLEDMLAEDELIPEAKANRVRAIDLANVLSTLQLEILEQQISIRNLHNSVIGAMEIQGVSSKLSRHHEDLINMIGWLFEYILEDHNLPDEIKKTIALLQIPILKQAILDDAFLTDQEHPARLLLNTLTSAGMQYCKDPKLSSHVLMLIEHTVRTIVSDHSENPDIFQDCLDGFQYNLNIILQPEHDDSKNQNHPIESNEQPLENLNQDQDQDQDQENTIDFQAEIMPEGETELEEEIILSSVKPGISPQEISLSEVNTEMDKDRLELELTVGKSNEITGEQQDYHSTLEPIIIDELHPGQWVEFIGEGDSHRLRCKLARLSKDRHRYIFVNRSGMRVAERSGSDLRKGIENGSVRIMEENPIFDRAIQAVMERFKKH</sequence>
<evidence type="ECO:0000313" key="2">
    <source>
        <dbReference type="EMBL" id="KEI70822.1"/>
    </source>
</evidence>
<protein>
    <recommendedName>
        <fullName evidence="4">DUF1631 family protein</fullName>
    </recommendedName>
</protein>
<reference evidence="2 3" key="1">
    <citation type="submission" date="2014-06" db="EMBL/GenBank/DDBJ databases">
        <title>Whole Genome Sequences of Three Symbiotic Endozoicomonas Bacteria.</title>
        <authorList>
            <person name="Neave M.J."/>
            <person name="Apprill A."/>
            <person name="Voolstra C.R."/>
        </authorList>
    </citation>
    <scope>NUCLEOTIDE SEQUENCE [LARGE SCALE GENOMIC DNA]</scope>
    <source>
        <strain evidence="2 3">DSM 22380</strain>
    </source>
</reference>
<comment type="caution">
    <text evidence="2">The sequence shown here is derived from an EMBL/GenBank/DDBJ whole genome shotgun (WGS) entry which is preliminary data.</text>
</comment>
<accession>A0A081K9J6</accession>
<feature type="region of interest" description="Disordered" evidence="1">
    <location>
        <begin position="1"/>
        <end position="20"/>
    </location>
</feature>
<dbReference type="eggNOG" id="COG1570">
    <property type="taxonomic scope" value="Bacteria"/>
</dbReference>
<gene>
    <name evidence="2" type="ORF">GV64_08740</name>
</gene>
<organism evidence="2 3">
    <name type="scientific">Endozoicomonas elysicola</name>
    <dbReference type="NCBI Taxonomy" id="305900"/>
    <lineage>
        <taxon>Bacteria</taxon>
        <taxon>Pseudomonadati</taxon>
        <taxon>Pseudomonadota</taxon>
        <taxon>Gammaproteobacteria</taxon>
        <taxon>Oceanospirillales</taxon>
        <taxon>Endozoicomonadaceae</taxon>
        <taxon>Endozoicomonas</taxon>
    </lineage>
</organism>
<name>A0A081K9J6_9GAMM</name>
<dbReference type="eggNOG" id="COG4223">
    <property type="taxonomic scope" value="Bacteria"/>
</dbReference>
<keyword evidence="3" id="KW-1185">Reference proteome</keyword>
<proteinExistence type="predicted"/>
<dbReference type="Pfam" id="PF07793">
    <property type="entry name" value="DUF1631"/>
    <property type="match status" value="2"/>
</dbReference>
<dbReference type="STRING" id="305900.GV64_08740"/>
<dbReference type="EMBL" id="JOJP01000001">
    <property type="protein sequence ID" value="KEI70822.1"/>
    <property type="molecule type" value="Genomic_DNA"/>
</dbReference>
<evidence type="ECO:0000313" key="3">
    <source>
        <dbReference type="Proteomes" id="UP000027997"/>
    </source>
</evidence>